<evidence type="ECO:0000313" key="3">
    <source>
        <dbReference type="Proteomes" id="UP000324629"/>
    </source>
</evidence>
<keyword evidence="3" id="KW-1185">Reference proteome</keyword>
<sequence>MGCASSHPASLHPGNIPLQSVGTFPSGHMPSSIPQSTLNQRSARPFAHSQPAPVVSAGPPQSQWSSMLTQPTRFRPAPICSQPQPFAYYPPSQSGGKLSGPNSMLTQQQPQPVNPPPRYLNQMGTMSSQPINPVGQLPISPPMGGSGVAQRGPGMLSHVPQQQQQQIVGRSATASGLFSTGLGACVGSVRSGLQPAPQYSSVMLSQLLGPGQPSGNCANTSIPGSHYPINSLPPQQLQSMSRSDFAPPSSVLSVNPHYPEGGNM</sequence>
<protein>
    <submittedName>
        <fullName evidence="2">Uncharacterized protein</fullName>
    </submittedName>
</protein>
<comment type="caution">
    <text evidence="2">The sequence shown here is derived from an EMBL/GenBank/DDBJ whole genome shotgun (WGS) entry which is preliminary data.</text>
</comment>
<dbReference type="EMBL" id="QNGE01002373">
    <property type="protein sequence ID" value="KAA3675691.1"/>
    <property type="molecule type" value="Genomic_DNA"/>
</dbReference>
<name>A0A5J4NJR0_9TREM</name>
<proteinExistence type="predicted"/>
<feature type="compositionally biased region" description="Polar residues" evidence="1">
    <location>
        <begin position="92"/>
        <end position="106"/>
    </location>
</feature>
<reference evidence="2 3" key="1">
    <citation type="journal article" date="2019" name="Gigascience">
        <title>Whole-genome sequence of the oriental lung fluke Paragonimus westermani.</title>
        <authorList>
            <person name="Oey H."/>
            <person name="Zakrzewski M."/>
            <person name="Narain K."/>
            <person name="Devi K.R."/>
            <person name="Agatsuma T."/>
            <person name="Nawaratna S."/>
            <person name="Gobert G.N."/>
            <person name="Jones M.K."/>
            <person name="Ragan M.A."/>
            <person name="McManus D.P."/>
            <person name="Krause L."/>
        </authorList>
    </citation>
    <scope>NUCLEOTIDE SEQUENCE [LARGE SCALE GENOMIC DNA]</scope>
    <source>
        <strain evidence="2 3">IND2009</strain>
    </source>
</reference>
<feature type="compositionally biased region" description="Polar residues" evidence="1">
    <location>
        <begin position="214"/>
        <end position="223"/>
    </location>
</feature>
<feature type="compositionally biased region" description="Polar residues" evidence="1">
    <location>
        <begin position="32"/>
        <end position="42"/>
    </location>
</feature>
<feature type="region of interest" description="Disordered" evidence="1">
    <location>
        <begin position="214"/>
        <end position="264"/>
    </location>
</feature>
<dbReference type="AlphaFoldDB" id="A0A5J4NJR0"/>
<feature type="region of interest" description="Disordered" evidence="1">
    <location>
        <begin position="1"/>
        <end position="66"/>
    </location>
</feature>
<feature type="compositionally biased region" description="Polar residues" evidence="1">
    <location>
        <begin position="232"/>
        <end position="242"/>
    </location>
</feature>
<feature type="region of interest" description="Disordered" evidence="1">
    <location>
        <begin position="92"/>
        <end position="113"/>
    </location>
</feature>
<evidence type="ECO:0000256" key="1">
    <source>
        <dbReference type="SAM" id="MobiDB-lite"/>
    </source>
</evidence>
<accession>A0A5J4NJR0</accession>
<gene>
    <name evidence="2" type="ORF">DEA37_0003156</name>
</gene>
<evidence type="ECO:0000313" key="2">
    <source>
        <dbReference type="EMBL" id="KAA3675691.1"/>
    </source>
</evidence>
<organism evidence="2 3">
    <name type="scientific">Paragonimus westermani</name>
    <dbReference type="NCBI Taxonomy" id="34504"/>
    <lineage>
        <taxon>Eukaryota</taxon>
        <taxon>Metazoa</taxon>
        <taxon>Spiralia</taxon>
        <taxon>Lophotrochozoa</taxon>
        <taxon>Platyhelminthes</taxon>
        <taxon>Trematoda</taxon>
        <taxon>Digenea</taxon>
        <taxon>Plagiorchiida</taxon>
        <taxon>Troglotremata</taxon>
        <taxon>Troglotrematidae</taxon>
        <taxon>Paragonimus</taxon>
    </lineage>
</organism>
<dbReference type="Proteomes" id="UP000324629">
    <property type="component" value="Unassembled WGS sequence"/>
</dbReference>